<name>A0A127I6Q4_PSEAZ</name>
<evidence type="ECO:0000313" key="2">
    <source>
        <dbReference type="Proteomes" id="UP000070516"/>
    </source>
</evidence>
<dbReference type="Proteomes" id="UP000070516">
    <property type="component" value="Chromosome"/>
</dbReference>
<proteinExistence type="predicted"/>
<dbReference type="RefSeq" id="WP_061449373.1">
    <property type="nucleotide sequence ID" value="NZ_CP014546.1"/>
</dbReference>
<organism evidence="1 2">
    <name type="scientific">Pseudomonas azotoformans</name>
    <dbReference type="NCBI Taxonomy" id="47878"/>
    <lineage>
        <taxon>Bacteria</taxon>
        <taxon>Pseudomonadati</taxon>
        <taxon>Pseudomonadota</taxon>
        <taxon>Gammaproteobacteria</taxon>
        <taxon>Pseudomonadales</taxon>
        <taxon>Pseudomonadaceae</taxon>
        <taxon>Pseudomonas</taxon>
    </lineage>
</organism>
<dbReference type="KEGG" id="pazo:AYR47_31475"/>
<dbReference type="EMBL" id="CP014546">
    <property type="protein sequence ID" value="AMN82548.1"/>
    <property type="molecule type" value="Genomic_DNA"/>
</dbReference>
<sequence>MFIKCPACSKNNNLNLENVSCGGCKATLSGHHYGKIKASVGTAVIALGVGVFATAKVAGYAGLNDRYSIESEYAIVEMCVSGSQRPLATSAYLGKKDDCVCALREVQKNYKVKDFNEQTYKYLAAFDQAAKQCRASRRSLGQ</sequence>
<dbReference type="AlphaFoldDB" id="A0A127I6Q4"/>
<gene>
    <name evidence="1" type="ORF">AYR47_31475</name>
</gene>
<evidence type="ECO:0000313" key="1">
    <source>
        <dbReference type="EMBL" id="AMN82548.1"/>
    </source>
</evidence>
<accession>A0A127I6Q4</accession>
<protein>
    <submittedName>
        <fullName evidence="1">Uncharacterized protein</fullName>
    </submittedName>
</protein>
<reference evidence="1 2" key="1">
    <citation type="submission" date="2016-02" db="EMBL/GenBank/DDBJ databases">
        <title>Complete genome sequence of Pseudomonas azotoformans S4.</title>
        <authorList>
            <person name="Fang Y."/>
            <person name="Wu L."/>
            <person name="Feng G."/>
        </authorList>
    </citation>
    <scope>NUCLEOTIDE SEQUENCE [LARGE SCALE GENOMIC DNA]</scope>
    <source>
        <strain evidence="1 2">S4</strain>
    </source>
</reference>